<dbReference type="InterPro" id="IPR014717">
    <property type="entry name" value="Transl_elong_EF1B/ribsomal_bS6"/>
</dbReference>
<evidence type="ECO:0000313" key="9">
    <source>
        <dbReference type="EMBL" id="SDC66265.1"/>
    </source>
</evidence>
<keyword evidence="2 8" id="KW-0699">rRNA-binding</keyword>
<name>A0A1G6NGL5_9FIRM</name>
<dbReference type="AlphaFoldDB" id="A0A1G6NGL5"/>
<keyword evidence="5 8" id="KW-0687">Ribonucleoprotein</keyword>
<dbReference type="PANTHER" id="PTHR21011:SF1">
    <property type="entry name" value="SMALL RIBOSOMAL SUBUNIT PROTEIN BS6M"/>
    <property type="match status" value="1"/>
</dbReference>
<organism evidence="9 10">
    <name type="scientific">Succiniclasticum ruminis</name>
    <dbReference type="NCBI Taxonomy" id="40841"/>
    <lineage>
        <taxon>Bacteria</taxon>
        <taxon>Bacillati</taxon>
        <taxon>Bacillota</taxon>
        <taxon>Negativicutes</taxon>
        <taxon>Acidaminococcales</taxon>
        <taxon>Acidaminococcaceae</taxon>
        <taxon>Succiniclasticum</taxon>
    </lineage>
</organism>
<dbReference type="EMBL" id="FMYW01000013">
    <property type="protein sequence ID" value="SDC66265.1"/>
    <property type="molecule type" value="Genomic_DNA"/>
</dbReference>
<dbReference type="RefSeq" id="WP_093730905.1">
    <property type="nucleotide sequence ID" value="NZ_FMYW01000013.1"/>
</dbReference>
<evidence type="ECO:0000256" key="8">
    <source>
        <dbReference type="HAMAP-Rule" id="MF_00360"/>
    </source>
</evidence>
<keyword evidence="4 8" id="KW-0689">Ribosomal protein</keyword>
<evidence type="ECO:0000256" key="6">
    <source>
        <dbReference type="ARBA" id="ARBA00035104"/>
    </source>
</evidence>
<comment type="similarity">
    <text evidence="1 8">Belongs to the bacterial ribosomal protein bS6 family.</text>
</comment>
<accession>A0A1G6NGL5</accession>
<dbReference type="SUPFAM" id="SSF54995">
    <property type="entry name" value="Ribosomal protein S6"/>
    <property type="match status" value="1"/>
</dbReference>
<dbReference type="InterPro" id="IPR000529">
    <property type="entry name" value="Ribosomal_bS6"/>
</dbReference>
<gene>
    <name evidence="8" type="primary">rpsF</name>
    <name evidence="9" type="ORF">SAMN04487864_11357</name>
</gene>
<dbReference type="GO" id="GO:0005737">
    <property type="term" value="C:cytoplasm"/>
    <property type="evidence" value="ECO:0007669"/>
    <property type="project" value="UniProtKB-ARBA"/>
</dbReference>
<dbReference type="CDD" id="cd00473">
    <property type="entry name" value="bS6"/>
    <property type="match status" value="1"/>
</dbReference>
<evidence type="ECO:0000256" key="5">
    <source>
        <dbReference type="ARBA" id="ARBA00023274"/>
    </source>
</evidence>
<dbReference type="InterPro" id="IPR020814">
    <property type="entry name" value="Ribosomal_S6_plastid/chlpt"/>
</dbReference>
<comment type="function">
    <text evidence="6 8">Binds together with bS18 to 16S ribosomal RNA.</text>
</comment>
<keyword evidence="3 8" id="KW-0694">RNA-binding</keyword>
<sequence length="94" mass="10930">MRAYEVMYIIKPVEDEVIDGVIAKFEKLLTDNGATVEKTDRWGKKHLAYLIQDLSEGYYVLVNFKAEPAAVKELDRVMKITDEVLRHMIIKKED</sequence>
<reference evidence="10" key="1">
    <citation type="submission" date="2016-10" db="EMBL/GenBank/DDBJ databases">
        <authorList>
            <person name="Varghese N."/>
            <person name="Submissions S."/>
        </authorList>
    </citation>
    <scope>NUCLEOTIDE SEQUENCE [LARGE SCALE GENOMIC DNA]</scope>
    <source>
        <strain evidence="10">DSM 11005</strain>
    </source>
</reference>
<dbReference type="GO" id="GO:0070181">
    <property type="term" value="F:small ribosomal subunit rRNA binding"/>
    <property type="evidence" value="ECO:0007669"/>
    <property type="project" value="TreeGrafter"/>
</dbReference>
<dbReference type="NCBIfam" id="TIGR00166">
    <property type="entry name" value="S6"/>
    <property type="match status" value="1"/>
</dbReference>
<dbReference type="GO" id="GO:0006412">
    <property type="term" value="P:translation"/>
    <property type="evidence" value="ECO:0007669"/>
    <property type="project" value="UniProtKB-UniRule"/>
</dbReference>
<dbReference type="InterPro" id="IPR035980">
    <property type="entry name" value="Ribosomal_bS6_sf"/>
</dbReference>
<evidence type="ECO:0000256" key="4">
    <source>
        <dbReference type="ARBA" id="ARBA00022980"/>
    </source>
</evidence>
<evidence type="ECO:0000313" key="10">
    <source>
        <dbReference type="Proteomes" id="UP000198943"/>
    </source>
</evidence>
<dbReference type="GO" id="GO:0003735">
    <property type="term" value="F:structural constituent of ribosome"/>
    <property type="evidence" value="ECO:0007669"/>
    <property type="project" value="InterPro"/>
</dbReference>
<evidence type="ECO:0000256" key="7">
    <source>
        <dbReference type="ARBA" id="ARBA00035294"/>
    </source>
</evidence>
<keyword evidence="10" id="KW-1185">Reference proteome</keyword>
<dbReference type="HAMAP" id="MF_00360">
    <property type="entry name" value="Ribosomal_bS6"/>
    <property type="match status" value="1"/>
</dbReference>
<evidence type="ECO:0000256" key="3">
    <source>
        <dbReference type="ARBA" id="ARBA00022884"/>
    </source>
</evidence>
<dbReference type="OrthoDB" id="9812702at2"/>
<dbReference type="GO" id="GO:1990904">
    <property type="term" value="C:ribonucleoprotein complex"/>
    <property type="evidence" value="ECO:0007669"/>
    <property type="project" value="UniProtKB-KW"/>
</dbReference>
<evidence type="ECO:0000256" key="2">
    <source>
        <dbReference type="ARBA" id="ARBA00022730"/>
    </source>
</evidence>
<protein>
    <recommendedName>
        <fullName evidence="7 8">Small ribosomal subunit protein bS6</fullName>
    </recommendedName>
</protein>
<dbReference type="Pfam" id="PF01250">
    <property type="entry name" value="Ribosomal_S6"/>
    <property type="match status" value="1"/>
</dbReference>
<proteinExistence type="inferred from homology"/>
<dbReference type="FunFam" id="3.30.70.60:FF:000002">
    <property type="entry name" value="30S ribosomal protein S6"/>
    <property type="match status" value="1"/>
</dbReference>
<evidence type="ECO:0000256" key="1">
    <source>
        <dbReference type="ARBA" id="ARBA00009512"/>
    </source>
</evidence>
<dbReference type="Gene3D" id="3.30.70.60">
    <property type="match status" value="1"/>
</dbReference>
<dbReference type="PANTHER" id="PTHR21011">
    <property type="entry name" value="MITOCHONDRIAL 28S RIBOSOMAL PROTEIN S6"/>
    <property type="match status" value="1"/>
</dbReference>
<dbReference type="GO" id="GO:0005840">
    <property type="term" value="C:ribosome"/>
    <property type="evidence" value="ECO:0007669"/>
    <property type="project" value="UniProtKB-KW"/>
</dbReference>
<dbReference type="Proteomes" id="UP000198943">
    <property type="component" value="Unassembled WGS sequence"/>
</dbReference>